<name>A0A3P3WAM7_9FLAO</name>
<proteinExistence type="predicted"/>
<comment type="caution">
    <text evidence="1">The sequence shown here is derived from an EMBL/GenBank/DDBJ whole genome shotgun (WGS) entry which is preliminary data.</text>
</comment>
<accession>A0A3P3WAM7</accession>
<dbReference type="AlphaFoldDB" id="A0A3P3WAM7"/>
<keyword evidence="2" id="KW-1185">Reference proteome</keyword>
<dbReference type="RefSeq" id="WP_125018329.1">
    <property type="nucleotide sequence ID" value="NZ_RQVQ01000010.1"/>
</dbReference>
<organism evidence="1 2">
    <name type="scientific">Paenimyroides tangerinum</name>
    <dbReference type="NCBI Taxonomy" id="2488728"/>
    <lineage>
        <taxon>Bacteria</taxon>
        <taxon>Pseudomonadati</taxon>
        <taxon>Bacteroidota</taxon>
        <taxon>Flavobacteriia</taxon>
        <taxon>Flavobacteriales</taxon>
        <taxon>Flavobacteriaceae</taxon>
        <taxon>Paenimyroides</taxon>
    </lineage>
</organism>
<evidence type="ECO:0000313" key="2">
    <source>
        <dbReference type="Proteomes" id="UP000275719"/>
    </source>
</evidence>
<dbReference type="Proteomes" id="UP000275719">
    <property type="component" value="Unassembled WGS sequence"/>
</dbReference>
<evidence type="ECO:0000313" key="1">
    <source>
        <dbReference type="EMBL" id="RRJ91478.1"/>
    </source>
</evidence>
<dbReference type="EMBL" id="RQVQ01000010">
    <property type="protein sequence ID" value="RRJ91478.1"/>
    <property type="molecule type" value="Genomic_DNA"/>
</dbReference>
<gene>
    <name evidence="1" type="ORF">EG240_05585</name>
</gene>
<reference evidence="1 2" key="1">
    <citation type="submission" date="2018-11" db="EMBL/GenBank/DDBJ databases">
        <title>Flavobacterium sp. nov., YIM 102701-2 draft genome.</title>
        <authorList>
            <person name="Li G."/>
            <person name="Jiang Y."/>
        </authorList>
    </citation>
    <scope>NUCLEOTIDE SEQUENCE [LARGE SCALE GENOMIC DNA]</scope>
    <source>
        <strain evidence="1 2">YIM 102701-2</strain>
    </source>
</reference>
<protein>
    <submittedName>
        <fullName evidence="1">Uncharacterized protein</fullName>
    </submittedName>
</protein>
<sequence>MKQFIIICLLFFFYKSFAQEFEKSERIKIKRKYSNENLITEEHFDQKGQIIKYSQINYNLLRSEVVNGVFYPMDIQYDSLVNIFEYNQFPEQKLSYSYSADKNGKSEIKLTSIYFFENDLLIEEKIILKNDTISRLNFYNNQKDLIKVINESESTYLIDYEYNIDSLPIKKLKYLDNLNNLISKIEITYNLSSINKSRKIVGKKKK</sequence>